<proteinExistence type="inferred from homology"/>
<dbReference type="AlphaFoldDB" id="A0A6A6Q2P9"/>
<keyword evidence="6 13" id="KW-0812">Transmembrane</keyword>
<evidence type="ECO:0000256" key="8">
    <source>
        <dbReference type="ARBA" id="ARBA00022824"/>
    </source>
</evidence>
<reference evidence="14" key="1">
    <citation type="journal article" date="2020" name="Stud. Mycol.">
        <title>101 Dothideomycetes genomes: a test case for predicting lifestyles and emergence of pathogens.</title>
        <authorList>
            <person name="Haridas S."/>
            <person name="Albert R."/>
            <person name="Binder M."/>
            <person name="Bloem J."/>
            <person name="Labutti K."/>
            <person name="Salamov A."/>
            <person name="Andreopoulos B."/>
            <person name="Baker S."/>
            <person name="Barry K."/>
            <person name="Bills G."/>
            <person name="Bluhm B."/>
            <person name="Cannon C."/>
            <person name="Castanera R."/>
            <person name="Culley D."/>
            <person name="Daum C."/>
            <person name="Ezra D."/>
            <person name="Gonzalez J."/>
            <person name="Henrissat B."/>
            <person name="Kuo A."/>
            <person name="Liang C."/>
            <person name="Lipzen A."/>
            <person name="Lutzoni F."/>
            <person name="Magnuson J."/>
            <person name="Mondo S."/>
            <person name="Nolan M."/>
            <person name="Ohm R."/>
            <person name="Pangilinan J."/>
            <person name="Park H.-J."/>
            <person name="Ramirez L."/>
            <person name="Alfaro M."/>
            <person name="Sun H."/>
            <person name="Tritt A."/>
            <person name="Yoshinaga Y."/>
            <person name="Zwiers L.-H."/>
            <person name="Turgeon B."/>
            <person name="Goodwin S."/>
            <person name="Spatafora J."/>
            <person name="Crous P."/>
            <person name="Grigoriev I."/>
        </authorList>
    </citation>
    <scope>NUCLEOTIDE SEQUENCE</scope>
    <source>
        <strain evidence="14">CBS 113389</strain>
    </source>
</reference>
<evidence type="ECO:0000256" key="10">
    <source>
        <dbReference type="ARBA" id="ARBA00023136"/>
    </source>
</evidence>
<keyword evidence="8" id="KW-0256">Endoplasmic reticulum</keyword>
<dbReference type="EMBL" id="MU001633">
    <property type="protein sequence ID" value="KAF2485697.1"/>
    <property type="molecule type" value="Genomic_DNA"/>
</dbReference>
<keyword evidence="15" id="KW-1185">Reference proteome</keyword>
<keyword evidence="11" id="KW-0325">Glycoprotein</keyword>
<evidence type="ECO:0000256" key="13">
    <source>
        <dbReference type="SAM" id="Phobius"/>
    </source>
</evidence>
<comment type="function">
    <text evidence="1">Required for nuclear membrane fusion during karyogamy.</text>
</comment>
<feature type="transmembrane region" description="Helical" evidence="13">
    <location>
        <begin position="420"/>
        <end position="439"/>
    </location>
</feature>
<feature type="transmembrane region" description="Helical" evidence="13">
    <location>
        <begin position="390"/>
        <end position="408"/>
    </location>
</feature>
<evidence type="ECO:0000256" key="7">
    <source>
        <dbReference type="ARBA" id="ARBA00022729"/>
    </source>
</evidence>
<dbReference type="RefSeq" id="XP_033592266.1">
    <property type="nucleotide sequence ID" value="XM_033729196.1"/>
</dbReference>
<evidence type="ECO:0000256" key="5">
    <source>
        <dbReference type="ARBA" id="ARBA00022459"/>
    </source>
</evidence>
<accession>A0A6A6Q2P9</accession>
<evidence type="ECO:0000313" key="14">
    <source>
        <dbReference type="EMBL" id="KAF2485697.1"/>
    </source>
</evidence>
<dbReference type="PANTHER" id="PTHR28012">
    <property type="entry name" value="NUCLEAR FUSION PROTEIN KAR5"/>
    <property type="match status" value="1"/>
</dbReference>
<organism evidence="14 15">
    <name type="scientific">Neohortaea acidophila</name>
    <dbReference type="NCBI Taxonomy" id="245834"/>
    <lineage>
        <taxon>Eukaryota</taxon>
        <taxon>Fungi</taxon>
        <taxon>Dikarya</taxon>
        <taxon>Ascomycota</taxon>
        <taxon>Pezizomycotina</taxon>
        <taxon>Dothideomycetes</taxon>
        <taxon>Dothideomycetidae</taxon>
        <taxon>Mycosphaerellales</taxon>
        <taxon>Teratosphaeriaceae</taxon>
        <taxon>Neohortaea</taxon>
    </lineage>
</organism>
<evidence type="ECO:0000256" key="3">
    <source>
        <dbReference type="ARBA" id="ARBA00004586"/>
    </source>
</evidence>
<sequence>MMNRNIPINVGMSLPERLEDANKIIKTFSSLPSCHKVATAALMHSCSAPRDSDEPSAMNVVLSDAWKAYGAGLAVCELLEAQADIPPNCAAFVPNEANTKKRAMAGYLFDESHSKPSTLYPQYDEITNNRLGGCLTALEQRPQSWTSYSNSKQNAVVICHTLQGELQMEQSIKTYKNIMQSLGLVGEQHEQMAQMYQNQFFETQAAVAQFLVDLETRWRGMHTDMADTTAEYTKAHGEQLFQVLMNASMTTQLSLQKVNESTTDFAARLSAFLGQQEMRVTDLATQMEYVTQYAAQHLLSELGKISEGFDLQQDIVLEINSAINKLASNIGAVAIQVSRTNAELQASELSAKEVSQVLVKMNQTAGDAAQSLASLTWFLQVDWPSVAGKAALFLVCVAVIPLLSFGLWERWAGLSCKGNWAAAVGTGLATGFTACLYVNPTTFLRASPTDVFQDELHASRELIATFLVIGALLGAAVCMGTQFLCSTIHVYMHSRSLELSQLDGDNKRNAMSEA</sequence>
<keyword evidence="5" id="KW-0415">Karyogamy</keyword>
<dbReference type="GO" id="GO:0031965">
    <property type="term" value="C:nuclear membrane"/>
    <property type="evidence" value="ECO:0007669"/>
    <property type="project" value="UniProtKB-SubCell"/>
</dbReference>
<comment type="subcellular location">
    <subcellularLocation>
        <location evidence="3">Endoplasmic reticulum membrane</location>
    </subcellularLocation>
    <subcellularLocation>
        <location evidence="2">Nucleus membrane</location>
    </subcellularLocation>
</comment>
<evidence type="ECO:0000313" key="15">
    <source>
        <dbReference type="Proteomes" id="UP000799767"/>
    </source>
</evidence>
<keyword evidence="9 13" id="KW-1133">Transmembrane helix</keyword>
<dbReference type="GeneID" id="54470198"/>
<evidence type="ECO:0000256" key="11">
    <source>
        <dbReference type="ARBA" id="ARBA00023180"/>
    </source>
</evidence>
<evidence type="ECO:0008006" key="16">
    <source>
        <dbReference type="Google" id="ProtNLM"/>
    </source>
</evidence>
<dbReference type="GO" id="GO:0005789">
    <property type="term" value="C:endoplasmic reticulum membrane"/>
    <property type="evidence" value="ECO:0007669"/>
    <property type="project" value="UniProtKB-SubCell"/>
</dbReference>
<dbReference type="PANTHER" id="PTHR28012:SF1">
    <property type="entry name" value="NUCLEAR FUSION PROTEIN KAR5"/>
    <property type="match status" value="1"/>
</dbReference>
<dbReference type="GO" id="GO:0000742">
    <property type="term" value="P:karyogamy involved in conjugation with cellular fusion"/>
    <property type="evidence" value="ECO:0007669"/>
    <property type="project" value="InterPro"/>
</dbReference>
<dbReference type="OrthoDB" id="5311848at2759"/>
<evidence type="ECO:0000256" key="1">
    <source>
        <dbReference type="ARBA" id="ARBA00003389"/>
    </source>
</evidence>
<evidence type="ECO:0000256" key="4">
    <source>
        <dbReference type="ARBA" id="ARBA00010473"/>
    </source>
</evidence>
<protein>
    <recommendedName>
        <fullName evidence="16">Karyogamy protein 5</fullName>
    </recommendedName>
</protein>
<evidence type="ECO:0000256" key="6">
    <source>
        <dbReference type="ARBA" id="ARBA00022692"/>
    </source>
</evidence>
<feature type="transmembrane region" description="Helical" evidence="13">
    <location>
        <begin position="462"/>
        <end position="485"/>
    </location>
</feature>
<evidence type="ECO:0000256" key="9">
    <source>
        <dbReference type="ARBA" id="ARBA00022989"/>
    </source>
</evidence>
<comment type="similarity">
    <text evidence="4">Belongs to the KAR5 family.</text>
</comment>
<evidence type="ECO:0000256" key="12">
    <source>
        <dbReference type="ARBA" id="ARBA00023242"/>
    </source>
</evidence>
<evidence type="ECO:0000256" key="2">
    <source>
        <dbReference type="ARBA" id="ARBA00004126"/>
    </source>
</evidence>
<gene>
    <name evidence="14" type="ORF">BDY17DRAFT_110125</name>
</gene>
<keyword evidence="7" id="KW-0732">Signal</keyword>
<name>A0A6A6Q2P9_9PEZI</name>
<dbReference type="InterPro" id="IPR007292">
    <property type="entry name" value="Nuclear_fusion_Kar5"/>
</dbReference>
<keyword evidence="10 13" id="KW-0472">Membrane</keyword>
<dbReference type="Proteomes" id="UP000799767">
    <property type="component" value="Unassembled WGS sequence"/>
</dbReference>
<dbReference type="GO" id="GO:0048288">
    <property type="term" value="P:nuclear membrane fusion involved in karyogamy"/>
    <property type="evidence" value="ECO:0007669"/>
    <property type="project" value="InterPro"/>
</dbReference>
<keyword evidence="12" id="KW-0539">Nucleus</keyword>